<name>A0A0E9TL90_ANGAN</name>
<sequence length="31" mass="3406">MTKIHFKTSLSSNCLGHKLILFSIVKSATSI</sequence>
<proteinExistence type="predicted"/>
<reference evidence="1" key="2">
    <citation type="journal article" date="2015" name="Fish Shellfish Immunol.">
        <title>Early steps in the European eel (Anguilla anguilla)-Vibrio vulnificus interaction in the gills: Role of the RtxA13 toxin.</title>
        <authorList>
            <person name="Callol A."/>
            <person name="Pajuelo D."/>
            <person name="Ebbesson L."/>
            <person name="Teles M."/>
            <person name="MacKenzie S."/>
            <person name="Amaro C."/>
        </authorList>
    </citation>
    <scope>NUCLEOTIDE SEQUENCE</scope>
</reference>
<protein>
    <submittedName>
        <fullName evidence="1">Uncharacterized protein</fullName>
    </submittedName>
</protein>
<organism evidence="1">
    <name type="scientific">Anguilla anguilla</name>
    <name type="common">European freshwater eel</name>
    <name type="synonym">Muraena anguilla</name>
    <dbReference type="NCBI Taxonomy" id="7936"/>
    <lineage>
        <taxon>Eukaryota</taxon>
        <taxon>Metazoa</taxon>
        <taxon>Chordata</taxon>
        <taxon>Craniata</taxon>
        <taxon>Vertebrata</taxon>
        <taxon>Euteleostomi</taxon>
        <taxon>Actinopterygii</taxon>
        <taxon>Neopterygii</taxon>
        <taxon>Teleostei</taxon>
        <taxon>Anguilliformes</taxon>
        <taxon>Anguillidae</taxon>
        <taxon>Anguilla</taxon>
    </lineage>
</organism>
<dbReference type="EMBL" id="GBXM01054133">
    <property type="protein sequence ID" value="JAH54444.1"/>
    <property type="molecule type" value="Transcribed_RNA"/>
</dbReference>
<accession>A0A0E9TL90</accession>
<dbReference type="AlphaFoldDB" id="A0A0E9TL90"/>
<evidence type="ECO:0000313" key="1">
    <source>
        <dbReference type="EMBL" id="JAH54444.1"/>
    </source>
</evidence>
<reference evidence="1" key="1">
    <citation type="submission" date="2014-11" db="EMBL/GenBank/DDBJ databases">
        <authorList>
            <person name="Amaro Gonzalez C."/>
        </authorList>
    </citation>
    <scope>NUCLEOTIDE SEQUENCE</scope>
</reference>